<sequence>DDDFTTVPYSIFRFHLYSHPCGQFDKGMYTTALVAQGISDL</sequence>
<organism evidence="1 2">
    <name type="scientific">Opisthorchis viverrini</name>
    <name type="common">Southeast Asian liver fluke</name>
    <dbReference type="NCBI Taxonomy" id="6198"/>
    <lineage>
        <taxon>Eukaryota</taxon>
        <taxon>Metazoa</taxon>
        <taxon>Spiralia</taxon>
        <taxon>Lophotrochozoa</taxon>
        <taxon>Platyhelminthes</taxon>
        <taxon>Trematoda</taxon>
        <taxon>Digenea</taxon>
        <taxon>Opisthorchiida</taxon>
        <taxon>Opisthorchiata</taxon>
        <taxon>Opisthorchiidae</taxon>
        <taxon>Opisthorchis</taxon>
    </lineage>
</organism>
<dbReference type="GeneID" id="20326522"/>
<dbReference type="CTD" id="20326522"/>
<keyword evidence="2" id="KW-1185">Reference proteome</keyword>
<dbReference type="OrthoDB" id="432292at2759"/>
<evidence type="ECO:0000313" key="1">
    <source>
        <dbReference type="EMBL" id="KER18164.1"/>
    </source>
</evidence>
<evidence type="ECO:0000313" key="2">
    <source>
        <dbReference type="Proteomes" id="UP000054324"/>
    </source>
</evidence>
<accession>A0A074ZSC8</accession>
<feature type="non-terminal residue" evidence="1">
    <location>
        <position position="41"/>
    </location>
</feature>
<proteinExistence type="predicted"/>
<protein>
    <submittedName>
        <fullName evidence="1">Uncharacterized protein</fullName>
    </submittedName>
</protein>
<gene>
    <name evidence="1" type="ORF">T265_12354</name>
</gene>
<dbReference type="Proteomes" id="UP000054324">
    <property type="component" value="Unassembled WGS sequence"/>
</dbReference>
<dbReference type="KEGG" id="ovi:T265_12354"/>
<feature type="non-terminal residue" evidence="1">
    <location>
        <position position="1"/>
    </location>
</feature>
<dbReference type="RefSeq" id="XP_009178089.1">
    <property type="nucleotide sequence ID" value="XM_009179825.1"/>
</dbReference>
<dbReference type="AlphaFoldDB" id="A0A074ZSC8"/>
<dbReference type="EMBL" id="KL608141">
    <property type="protein sequence ID" value="KER18164.1"/>
    <property type="molecule type" value="Genomic_DNA"/>
</dbReference>
<reference evidence="1 2" key="1">
    <citation type="submission" date="2013-11" db="EMBL/GenBank/DDBJ databases">
        <title>Opisthorchis viverrini - life in the bile duct.</title>
        <authorList>
            <person name="Young N.D."/>
            <person name="Nagarajan N."/>
            <person name="Lin S.J."/>
            <person name="Korhonen P.K."/>
            <person name="Jex A.R."/>
            <person name="Hall R.S."/>
            <person name="Safavi-Hemami H."/>
            <person name="Kaewkong W."/>
            <person name="Bertrand D."/>
            <person name="Gao S."/>
            <person name="Seet Q."/>
            <person name="Wongkham S."/>
            <person name="Teh B.T."/>
            <person name="Wongkham C."/>
            <person name="Intapan P.M."/>
            <person name="Maleewong W."/>
            <person name="Yang X."/>
            <person name="Hu M."/>
            <person name="Wang Z."/>
            <person name="Hofmann A."/>
            <person name="Sternberg P.W."/>
            <person name="Tan P."/>
            <person name="Wang J."/>
            <person name="Gasser R.B."/>
        </authorList>
    </citation>
    <scope>NUCLEOTIDE SEQUENCE [LARGE SCALE GENOMIC DNA]</scope>
</reference>
<name>A0A074ZSC8_OPIVI</name>